<dbReference type="AlphaFoldDB" id="A0A8S2K5P5"/>
<dbReference type="SUPFAM" id="SSF56784">
    <property type="entry name" value="HAD-like"/>
    <property type="match status" value="1"/>
</dbReference>
<sequence length="286" mass="32550">MSRPVMVKKMHNYNETTSADLSQWPKDQVRIVFDGDGVLFSDEAECIYREKGLEVFQQFEQEKKHIALPEGPLHAFAFKLQKVREALGKENAWRVRTFLVTARNGVANERAFKTLQNWGLEIDETHFLGGLDKTPFLIAIDPAIFFDDSSDHINRAKQYVPAAHIVYGIQNVKPSNIAAELAPVRLSGHQGSGMMGLEEFLQNKTWNPSLSTDANGKRILRMRLELKPDVKADQLKLTLNGHDLRVEIDNNGLISWKQVTLWPTADLSELKTEFKDDHSLHIEHPI</sequence>
<dbReference type="Proteomes" id="UP000677228">
    <property type="component" value="Unassembled WGS sequence"/>
</dbReference>
<protein>
    <recommendedName>
        <fullName evidence="4">5'-nucleotidase</fullName>
    </recommendedName>
</protein>
<comment type="caution">
    <text evidence="2">The sequence shown here is derived from an EMBL/GenBank/DDBJ whole genome shotgun (WGS) entry which is preliminary data.</text>
</comment>
<proteinExistence type="predicted"/>
<dbReference type="GO" id="GO:0005737">
    <property type="term" value="C:cytoplasm"/>
    <property type="evidence" value="ECO:0007669"/>
    <property type="project" value="InterPro"/>
</dbReference>
<evidence type="ECO:0008006" key="4">
    <source>
        <dbReference type="Google" id="ProtNLM"/>
    </source>
</evidence>
<reference evidence="2" key="1">
    <citation type="submission" date="2021-02" db="EMBL/GenBank/DDBJ databases">
        <authorList>
            <person name="Nowell W R."/>
        </authorList>
    </citation>
    <scope>NUCLEOTIDE SEQUENCE</scope>
</reference>
<name>A0A8S2K5P5_9BILA</name>
<dbReference type="Proteomes" id="UP000682733">
    <property type="component" value="Unassembled WGS sequence"/>
</dbReference>
<evidence type="ECO:0000313" key="1">
    <source>
        <dbReference type="EMBL" id="CAF1075809.1"/>
    </source>
</evidence>
<dbReference type="GO" id="GO:0008253">
    <property type="term" value="F:5'-nucleotidase activity"/>
    <property type="evidence" value="ECO:0007669"/>
    <property type="project" value="InterPro"/>
</dbReference>
<accession>A0A8S2K5P5</accession>
<dbReference type="EMBL" id="CAJNOK010008904">
    <property type="protein sequence ID" value="CAF1075809.1"/>
    <property type="molecule type" value="Genomic_DNA"/>
</dbReference>
<dbReference type="GO" id="GO:0000166">
    <property type="term" value="F:nucleotide binding"/>
    <property type="evidence" value="ECO:0007669"/>
    <property type="project" value="InterPro"/>
</dbReference>
<dbReference type="PANTHER" id="PTHR31367:SF5">
    <property type="entry name" value="CYTOSOLIC 5'-NUCLEOTIDASE 1A"/>
    <property type="match status" value="1"/>
</dbReference>
<evidence type="ECO:0000313" key="2">
    <source>
        <dbReference type="EMBL" id="CAF3839571.1"/>
    </source>
</evidence>
<dbReference type="InterPro" id="IPR036412">
    <property type="entry name" value="HAD-like_sf"/>
</dbReference>
<dbReference type="GO" id="GO:0000287">
    <property type="term" value="F:magnesium ion binding"/>
    <property type="evidence" value="ECO:0007669"/>
    <property type="project" value="InterPro"/>
</dbReference>
<dbReference type="EMBL" id="CAJOBA010008920">
    <property type="protein sequence ID" value="CAF3839571.1"/>
    <property type="molecule type" value="Genomic_DNA"/>
</dbReference>
<dbReference type="PANTHER" id="PTHR31367">
    <property type="entry name" value="CYTOSOLIC 5'-NUCLEOTIDASE 1 FAMILY MEMBER"/>
    <property type="match status" value="1"/>
</dbReference>
<dbReference type="GO" id="GO:0009117">
    <property type="term" value="P:nucleotide metabolic process"/>
    <property type="evidence" value="ECO:0007669"/>
    <property type="project" value="InterPro"/>
</dbReference>
<dbReference type="InterPro" id="IPR010394">
    <property type="entry name" value="5-nucleotidase"/>
</dbReference>
<organism evidence="2 3">
    <name type="scientific">Didymodactylos carnosus</name>
    <dbReference type="NCBI Taxonomy" id="1234261"/>
    <lineage>
        <taxon>Eukaryota</taxon>
        <taxon>Metazoa</taxon>
        <taxon>Spiralia</taxon>
        <taxon>Gnathifera</taxon>
        <taxon>Rotifera</taxon>
        <taxon>Eurotatoria</taxon>
        <taxon>Bdelloidea</taxon>
        <taxon>Philodinida</taxon>
        <taxon>Philodinidae</taxon>
        <taxon>Didymodactylos</taxon>
    </lineage>
</organism>
<evidence type="ECO:0000313" key="3">
    <source>
        <dbReference type="Proteomes" id="UP000682733"/>
    </source>
</evidence>
<dbReference type="Pfam" id="PF06189">
    <property type="entry name" value="5-nucleotidase"/>
    <property type="match status" value="1"/>
</dbReference>
<gene>
    <name evidence="1" type="ORF">OVA965_LOCUS18121</name>
    <name evidence="2" type="ORF">TMI583_LOCUS18133</name>
</gene>